<protein>
    <submittedName>
        <fullName evidence="6">H-NS histone family protein</fullName>
    </submittedName>
</protein>
<reference evidence="6 7" key="1">
    <citation type="submission" date="2023-01" db="EMBL/GenBank/DDBJ databases">
        <title>Novel species of the genus Vogesella isolated from rivers.</title>
        <authorList>
            <person name="Lu H."/>
        </authorList>
    </citation>
    <scope>NUCLEOTIDE SEQUENCE [LARGE SCALE GENOMIC DNA]</scope>
    <source>
        <strain evidence="6 7">SH7W</strain>
    </source>
</reference>
<comment type="subcellular location">
    <subcellularLocation>
        <location evidence="1">Cytoplasm</location>
        <location evidence="1">Nucleoid</location>
    </subcellularLocation>
</comment>
<dbReference type="EMBL" id="JAQQKY010000012">
    <property type="protein sequence ID" value="MDC7692470.1"/>
    <property type="molecule type" value="Genomic_DNA"/>
</dbReference>
<dbReference type="PANTHER" id="PTHR38097:SF2">
    <property type="entry name" value="DNA-BINDING PROTEIN STPA"/>
    <property type="match status" value="1"/>
</dbReference>
<accession>A0ABT5I9A4</accession>
<dbReference type="Proteomes" id="UP001221566">
    <property type="component" value="Unassembled WGS sequence"/>
</dbReference>
<dbReference type="RefSeq" id="WP_272804081.1">
    <property type="nucleotide sequence ID" value="NZ_JAQQKY010000012.1"/>
</dbReference>
<evidence type="ECO:0000256" key="1">
    <source>
        <dbReference type="ARBA" id="ARBA00004453"/>
    </source>
</evidence>
<evidence type="ECO:0000313" key="6">
    <source>
        <dbReference type="EMBL" id="MDC7692470.1"/>
    </source>
</evidence>
<dbReference type="InterPro" id="IPR027444">
    <property type="entry name" value="H-NS_C_dom"/>
</dbReference>
<evidence type="ECO:0000256" key="4">
    <source>
        <dbReference type="ARBA" id="ARBA00023125"/>
    </source>
</evidence>
<sequence>MDELQQLQQQIAELQERATTIAMQNKANIISDIKAKITLCGITAADLGFTDTQADTTTSKESKTTRAPATIKYRNGDLTWTGRGRKPAWLEEHIKNGGSLGDYLVQESSQ</sequence>
<dbReference type="Pfam" id="PF00816">
    <property type="entry name" value="Histone_HNS"/>
    <property type="match status" value="1"/>
</dbReference>
<comment type="caution">
    <text evidence="6">The sequence shown here is derived from an EMBL/GenBank/DDBJ whole genome shotgun (WGS) entry which is preliminary data.</text>
</comment>
<dbReference type="InterPro" id="IPR037150">
    <property type="entry name" value="H-NS_C_dom_sf"/>
</dbReference>
<keyword evidence="4" id="KW-0238">DNA-binding</keyword>
<evidence type="ECO:0000259" key="5">
    <source>
        <dbReference type="SMART" id="SM00528"/>
    </source>
</evidence>
<name>A0ABT5I9A4_VOGIN</name>
<feature type="domain" description="DNA-binding protein H-NS-like C-terminal" evidence="5">
    <location>
        <begin position="63"/>
        <end position="105"/>
    </location>
</feature>
<keyword evidence="7" id="KW-1185">Reference proteome</keyword>
<dbReference type="SMART" id="SM00528">
    <property type="entry name" value="HNS"/>
    <property type="match status" value="1"/>
</dbReference>
<dbReference type="Gene3D" id="4.10.430.10">
    <property type="entry name" value="Histone-like protein H-NS, C-terminal domain"/>
    <property type="match status" value="1"/>
</dbReference>
<gene>
    <name evidence="6" type="ORF">PQU93_17015</name>
</gene>
<dbReference type="SUPFAM" id="SSF81273">
    <property type="entry name" value="H-NS histone-like proteins"/>
    <property type="match status" value="1"/>
</dbReference>
<comment type="similarity">
    <text evidence="2">Belongs to the histone-like protein H-NS family.</text>
</comment>
<dbReference type="PANTHER" id="PTHR38097">
    <property type="match status" value="1"/>
</dbReference>
<evidence type="ECO:0000256" key="3">
    <source>
        <dbReference type="ARBA" id="ARBA00022490"/>
    </source>
</evidence>
<proteinExistence type="inferred from homology"/>
<organism evidence="6 7">
    <name type="scientific">Vogesella indigofera</name>
    <name type="common">Pseudomonas indigofera</name>
    <dbReference type="NCBI Taxonomy" id="45465"/>
    <lineage>
        <taxon>Bacteria</taxon>
        <taxon>Pseudomonadati</taxon>
        <taxon>Pseudomonadota</taxon>
        <taxon>Betaproteobacteria</taxon>
        <taxon>Neisseriales</taxon>
        <taxon>Chromobacteriaceae</taxon>
        <taxon>Vogesella</taxon>
    </lineage>
</organism>
<evidence type="ECO:0000313" key="7">
    <source>
        <dbReference type="Proteomes" id="UP001221566"/>
    </source>
</evidence>
<evidence type="ECO:0000256" key="2">
    <source>
        <dbReference type="ARBA" id="ARBA00010610"/>
    </source>
</evidence>
<keyword evidence="3" id="KW-0963">Cytoplasm</keyword>